<dbReference type="PROSITE" id="PS50109">
    <property type="entry name" value="HIS_KIN"/>
    <property type="match status" value="1"/>
</dbReference>
<evidence type="ECO:0000256" key="1">
    <source>
        <dbReference type="ARBA" id="ARBA00000085"/>
    </source>
</evidence>
<comment type="caution">
    <text evidence="14">The sequence shown here is derived from an EMBL/GenBank/DDBJ whole genome shotgun (WGS) entry which is preliminary data.</text>
</comment>
<dbReference type="SMART" id="SM00304">
    <property type="entry name" value="HAMP"/>
    <property type="match status" value="1"/>
</dbReference>
<dbReference type="PANTHER" id="PTHR45436:SF5">
    <property type="entry name" value="SENSOR HISTIDINE KINASE TRCS"/>
    <property type="match status" value="1"/>
</dbReference>
<evidence type="ECO:0000256" key="9">
    <source>
        <dbReference type="ARBA" id="ARBA00023012"/>
    </source>
</evidence>
<dbReference type="InterPro" id="IPR005467">
    <property type="entry name" value="His_kinase_dom"/>
</dbReference>
<feature type="transmembrane region" description="Helical" evidence="11">
    <location>
        <begin position="12"/>
        <end position="35"/>
    </location>
</feature>
<evidence type="ECO:0000256" key="8">
    <source>
        <dbReference type="ARBA" id="ARBA00022989"/>
    </source>
</evidence>
<evidence type="ECO:0000256" key="3">
    <source>
        <dbReference type="ARBA" id="ARBA00012438"/>
    </source>
</evidence>
<keyword evidence="15" id="KW-1185">Reference proteome</keyword>
<dbReference type="SMART" id="SM00388">
    <property type="entry name" value="HisKA"/>
    <property type="match status" value="1"/>
</dbReference>
<protein>
    <recommendedName>
        <fullName evidence="3">histidine kinase</fullName>
        <ecNumber evidence="3">2.7.13.3</ecNumber>
    </recommendedName>
</protein>
<dbReference type="Proteomes" id="UP001595699">
    <property type="component" value="Unassembled WGS sequence"/>
</dbReference>
<dbReference type="SUPFAM" id="SSF55874">
    <property type="entry name" value="ATPase domain of HSP90 chaperone/DNA topoisomerase II/histidine kinase"/>
    <property type="match status" value="1"/>
</dbReference>
<dbReference type="InterPro" id="IPR004358">
    <property type="entry name" value="Sig_transdc_His_kin-like_C"/>
</dbReference>
<keyword evidence="6 11" id="KW-0812">Transmembrane</keyword>
<keyword evidence="14" id="KW-0067">ATP-binding</keyword>
<evidence type="ECO:0000256" key="6">
    <source>
        <dbReference type="ARBA" id="ARBA00022692"/>
    </source>
</evidence>
<dbReference type="Gene3D" id="1.10.287.130">
    <property type="match status" value="1"/>
</dbReference>
<keyword evidence="7" id="KW-0418">Kinase</keyword>
<dbReference type="PROSITE" id="PS50885">
    <property type="entry name" value="HAMP"/>
    <property type="match status" value="1"/>
</dbReference>
<evidence type="ECO:0000313" key="15">
    <source>
        <dbReference type="Proteomes" id="UP001595699"/>
    </source>
</evidence>
<dbReference type="InterPro" id="IPR036097">
    <property type="entry name" value="HisK_dim/P_sf"/>
</dbReference>
<evidence type="ECO:0000256" key="7">
    <source>
        <dbReference type="ARBA" id="ARBA00022777"/>
    </source>
</evidence>
<dbReference type="RefSeq" id="WP_205119918.1">
    <property type="nucleotide sequence ID" value="NZ_JAFBCM010000001.1"/>
</dbReference>
<evidence type="ECO:0000256" key="2">
    <source>
        <dbReference type="ARBA" id="ARBA00004236"/>
    </source>
</evidence>
<dbReference type="EC" id="2.7.13.3" evidence="3"/>
<dbReference type="CDD" id="cd00075">
    <property type="entry name" value="HATPase"/>
    <property type="match status" value="1"/>
</dbReference>
<dbReference type="SMART" id="SM00387">
    <property type="entry name" value="HATPase_c"/>
    <property type="match status" value="1"/>
</dbReference>
<keyword evidence="8 11" id="KW-1133">Transmembrane helix</keyword>
<evidence type="ECO:0000256" key="5">
    <source>
        <dbReference type="ARBA" id="ARBA00022679"/>
    </source>
</evidence>
<accession>A0ABV7YD32</accession>
<dbReference type="Pfam" id="PF02518">
    <property type="entry name" value="HATPase_c"/>
    <property type="match status" value="1"/>
</dbReference>
<comment type="subcellular location">
    <subcellularLocation>
        <location evidence="2">Cell membrane</location>
    </subcellularLocation>
</comment>
<evidence type="ECO:0000259" key="13">
    <source>
        <dbReference type="PROSITE" id="PS50885"/>
    </source>
</evidence>
<keyword evidence="5" id="KW-0808">Transferase</keyword>
<evidence type="ECO:0000259" key="12">
    <source>
        <dbReference type="PROSITE" id="PS50109"/>
    </source>
</evidence>
<keyword evidence="4" id="KW-0597">Phosphoprotein</keyword>
<feature type="transmembrane region" description="Helical" evidence="11">
    <location>
        <begin position="157"/>
        <end position="182"/>
    </location>
</feature>
<dbReference type="InterPro" id="IPR050428">
    <property type="entry name" value="TCS_sensor_his_kinase"/>
</dbReference>
<dbReference type="Gene3D" id="6.10.340.10">
    <property type="match status" value="1"/>
</dbReference>
<name>A0ABV7YD32_9ACTN</name>
<dbReference type="InterPro" id="IPR003594">
    <property type="entry name" value="HATPase_dom"/>
</dbReference>
<dbReference type="SUPFAM" id="SSF47384">
    <property type="entry name" value="Homodimeric domain of signal transducing histidine kinase"/>
    <property type="match status" value="1"/>
</dbReference>
<sequence length="455" mass="48317">MRLPILGLRGRVILAFGLGATTITAAFAVLTYVLAQNYLVEQRQRSSLRQAYTDATLVRDQLETNGVGAADAIAKLAPPTSTSIVLYWQGDWYASSLEAGRDAVPTQIRRLVADGKVVTQRVDQDGDTPELVIGLPLPAVDAELYEISTMEQLDETLAVLGTVLIVGAVVAALGGVALGIWASRSVIQPLDRVAATAAQIAAGQLGSRLPATRDPGLATIVGSFNSMAETLQQRLQRDARLAADVSHELRSPLTTLMAAVEVMNKRREELPPRSQEALGLVTEELGRFERLMRNLLDLARADAGLDPADTEQLPLTELVRHTLSNTGRSAALLNVTTSEPTIVRGDRARLDRVLTNLLDNADRHGGGATAVTVSTTADRVLVDVDDDGPGVAEADRERIFERFATGVARYSSSGTGLGLALATETVGAHGGTIWCTTPPSGNGARFTFALPRSAS</sequence>
<dbReference type="SUPFAM" id="SSF158472">
    <property type="entry name" value="HAMP domain-like"/>
    <property type="match status" value="1"/>
</dbReference>
<dbReference type="InterPro" id="IPR003660">
    <property type="entry name" value="HAMP_dom"/>
</dbReference>
<dbReference type="Gene3D" id="3.30.565.10">
    <property type="entry name" value="Histidine kinase-like ATPase, C-terminal domain"/>
    <property type="match status" value="1"/>
</dbReference>
<dbReference type="InterPro" id="IPR003661">
    <property type="entry name" value="HisK_dim/P_dom"/>
</dbReference>
<gene>
    <name evidence="14" type="ORF">ACFOUW_19280</name>
</gene>
<reference evidence="15" key="1">
    <citation type="journal article" date="2019" name="Int. J. Syst. Evol. Microbiol.">
        <title>The Global Catalogue of Microorganisms (GCM) 10K type strain sequencing project: providing services to taxonomists for standard genome sequencing and annotation.</title>
        <authorList>
            <consortium name="The Broad Institute Genomics Platform"/>
            <consortium name="The Broad Institute Genome Sequencing Center for Infectious Disease"/>
            <person name="Wu L."/>
            <person name="Ma J."/>
        </authorList>
    </citation>
    <scope>NUCLEOTIDE SEQUENCE [LARGE SCALE GENOMIC DNA]</scope>
    <source>
        <strain evidence="15">CGMCC 4.7241</strain>
    </source>
</reference>
<keyword evidence="14" id="KW-0547">Nucleotide-binding</keyword>
<dbReference type="Pfam" id="PF00512">
    <property type="entry name" value="HisKA"/>
    <property type="match status" value="1"/>
</dbReference>
<dbReference type="PRINTS" id="PR00344">
    <property type="entry name" value="BCTRLSENSOR"/>
</dbReference>
<dbReference type="CDD" id="cd00082">
    <property type="entry name" value="HisKA"/>
    <property type="match status" value="1"/>
</dbReference>
<evidence type="ECO:0000256" key="11">
    <source>
        <dbReference type="SAM" id="Phobius"/>
    </source>
</evidence>
<keyword evidence="10 11" id="KW-0472">Membrane</keyword>
<evidence type="ECO:0000256" key="10">
    <source>
        <dbReference type="ARBA" id="ARBA00023136"/>
    </source>
</evidence>
<dbReference type="EMBL" id="JBHRZH010000017">
    <property type="protein sequence ID" value="MFC3762992.1"/>
    <property type="molecule type" value="Genomic_DNA"/>
</dbReference>
<dbReference type="InterPro" id="IPR036890">
    <property type="entry name" value="HATPase_C_sf"/>
</dbReference>
<dbReference type="GO" id="GO:0005524">
    <property type="term" value="F:ATP binding"/>
    <property type="evidence" value="ECO:0007669"/>
    <property type="project" value="UniProtKB-KW"/>
</dbReference>
<comment type="catalytic activity">
    <reaction evidence="1">
        <text>ATP + protein L-histidine = ADP + protein N-phospho-L-histidine.</text>
        <dbReference type="EC" id="2.7.13.3"/>
    </reaction>
</comment>
<feature type="domain" description="HAMP" evidence="13">
    <location>
        <begin position="184"/>
        <end position="236"/>
    </location>
</feature>
<proteinExistence type="predicted"/>
<keyword evidence="9" id="KW-0902">Two-component regulatory system</keyword>
<feature type="domain" description="Histidine kinase" evidence="12">
    <location>
        <begin position="244"/>
        <end position="454"/>
    </location>
</feature>
<evidence type="ECO:0000313" key="14">
    <source>
        <dbReference type="EMBL" id="MFC3762992.1"/>
    </source>
</evidence>
<dbReference type="Pfam" id="PF00672">
    <property type="entry name" value="HAMP"/>
    <property type="match status" value="1"/>
</dbReference>
<dbReference type="PANTHER" id="PTHR45436">
    <property type="entry name" value="SENSOR HISTIDINE KINASE YKOH"/>
    <property type="match status" value="1"/>
</dbReference>
<organism evidence="14 15">
    <name type="scientific">Tenggerimyces flavus</name>
    <dbReference type="NCBI Taxonomy" id="1708749"/>
    <lineage>
        <taxon>Bacteria</taxon>
        <taxon>Bacillati</taxon>
        <taxon>Actinomycetota</taxon>
        <taxon>Actinomycetes</taxon>
        <taxon>Propionibacteriales</taxon>
        <taxon>Nocardioidaceae</taxon>
        <taxon>Tenggerimyces</taxon>
    </lineage>
</organism>
<evidence type="ECO:0000256" key="4">
    <source>
        <dbReference type="ARBA" id="ARBA00022553"/>
    </source>
</evidence>